<accession>A0A0E0DRD0</accession>
<evidence type="ECO:0000256" key="1">
    <source>
        <dbReference type="SAM" id="MobiDB-lite"/>
    </source>
</evidence>
<name>A0A0E0DRD0_9ORYZ</name>
<feature type="compositionally biased region" description="Low complexity" evidence="1">
    <location>
        <begin position="54"/>
        <end position="65"/>
    </location>
</feature>
<feature type="compositionally biased region" description="Basic and acidic residues" evidence="1">
    <location>
        <begin position="18"/>
        <end position="44"/>
    </location>
</feature>
<dbReference type="EnsemblPlants" id="OMERI05G14210.1">
    <property type="protein sequence ID" value="OMERI05G14210.1"/>
    <property type="gene ID" value="OMERI05G14210"/>
</dbReference>
<feature type="region of interest" description="Disordered" evidence="1">
    <location>
        <begin position="1"/>
        <end position="65"/>
    </location>
</feature>
<organism evidence="2">
    <name type="scientific">Oryza meridionalis</name>
    <dbReference type="NCBI Taxonomy" id="40149"/>
    <lineage>
        <taxon>Eukaryota</taxon>
        <taxon>Viridiplantae</taxon>
        <taxon>Streptophyta</taxon>
        <taxon>Embryophyta</taxon>
        <taxon>Tracheophyta</taxon>
        <taxon>Spermatophyta</taxon>
        <taxon>Magnoliopsida</taxon>
        <taxon>Liliopsida</taxon>
        <taxon>Poales</taxon>
        <taxon>Poaceae</taxon>
        <taxon>BOP clade</taxon>
        <taxon>Oryzoideae</taxon>
        <taxon>Oryzeae</taxon>
        <taxon>Oryzinae</taxon>
        <taxon>Oryza</taxon>
    </lineage>
</organism>
<reference evidence="2" key="1">
    <citation type="submission" date="2015-04" db="UniProtKB">
        <authorList>
            <consortium name="EnsemblPlants"/>
        </authorList>
    </citation>
    <scope>IDENTIFICATION</scope>
</reference>
<dbReference type="HOGENOM" id="CLU_137048_0_0_1"/>
<dbReference type="AlphaFoldDB" id="A0A0E0DRD0"/>
<dbReference type="Gramene" id="OMERI05G14210.1">
    <property type="protein sequence ID" value="OMERI05G14210.1"/>
    <property type="gene ID" value="OMERI05G14210"/>
</dbReference>
<proteinExistence type="predicted"/>
<protein>
    <submittedName>
        <fullName evidence="2">Uncharacterized protein</fullName>
    </submittedName>
</protein>
<sequence>MEAVDAATVSSVSSSGAERGDNNEVGDAKRETTMRSAAQERDMATRSAAQERGTVTSSPTVAASSFPVSSPEWVYLLALVLSSLIPLHPFLPCHCRNPTCPRRFFPSFGFSPSSSALGSVAAVLQACSDLGMAARVGGEEWGRFGNSSREGTTRAFFFGREEPGP</sequence>
<evidence type="ECO:0000313" key="3">
    <source>
        <dbReference type="Proteomes" id="UP000008021"/>
    </source>
</evidence>
<dbReference type="Proteomes" id="UP000008021">
    <property type="component" value="Chromosome 5"/>
</dbReference>
<reference evidence="2" key="2">
    <citation type="submission" date="2018-05" db="EMBL/GenBank/DDBJ databases">
        <title>OmerRS3 (Oryza meridionalis Reference Sequence Version 3).</title>
        <authorList>
            <person name="Zhang J."/>
            <person name="Kudrna D."/>
            <person name="Lee S."/>
            <person name="Talag J."/>
            <person name="Welchert J."/>
            <person name="Wing R.A."/>
        </authorList>
    </citation>
    <scope>NUCLEOTIDE SEQUENCE [LARGE SCALE GENOMIC DNA]</scope>
    <source>
        <strain evidence="2">cv. OR44</strain>
    </source>
</reference>
<evidence type="ECO:0000313" key="2">
    <source>
        <dbReference type="EnsemblPlants" id="OMERI05G14210.1"/>
    </source>
</evidence>
<keyword evidence="3" id="KW-1185">Reference proteome</keyword>